<dbReference type="RefSeq" id="WP_134369016.1">
    <property type="nucleotide sequence ID" value="NZ_SOGN01000019.1"/>
</dbReference>
<dbReference type="Proteomes" id="UP000298433">
    <property type="component" value="Unassembled WGS sequence"/>
</dbReference>
<dbReference type="GO" id="GO:0016740">
    <property type="term" value="F:transferase activity"/>
    <property type="evidence" value="ECO:0007669"/>
    <property type="project" value="UniProtKB-KW"/>
</dbReference>
<dbReference type="OrthoDB" id="9179640at2"/>
<dbReference type="EMBL" id="SOGN01000019">
    <property type="protein sequence ID" value="TFC82993.1"/>
    <property type="molecule type" value="Genomic_DNA"/>
</dbReference>
<sequence length="324" mass="36680">MTTPETPSVTYIETRKGEEFSELILQDLEIALNLAGARPLKGHAWPSFWDVFGRSFAKLRLTPPRLSGAKTTSIIGLMGLAERQLHPYGALHEIVPFVWDCWPSREAEWRDFIRRYALKRIAFTSSQAAEFWSAEFPDIEILWLPEAIDEALYLPGPSLSSRSTCVLEIGRRYAAGHDMVRETLERLGRQHRFKDPLSPMVFLPTRADLISALQASQALLCYPGAVSHPDGRTGHWESMTHRYLEAVATKTLIVGHVPQEMTTLFGFCPGVNVSLSELPDLLKTLTDSPHLFQDRVDRAHSRLLEVGTWEVRVQQLMRFARASD</sequence>
<keyword evidence="1" id="KW-0808">Transferase</keyword>
<dbReference type="AlphaFoldDB" id="A0A4R8XVS4"/>
<evidence type="ECO:0000313" key="1">
    <source>
        <dbReference type="EMBL" id="TFC82993.1"/>
    </source>
</evidence>
<reference evidence="1 2" key="1">
    <citation type="submission" date="2019-03" db="EMBL/GenBank/DDBJ databases">
        <title>Genomics of glacier-inhabiting Cryobacterium strains.</title>
        <authorList>
            <person name="Liu Q."/>
            <person name="Xin Y.-H."/>
        </authorList>
    </citation>
    <scope>NUCLEOTIDE SEQUENCE [LARGE SCALE GENOMIC DNA]</scope>
    <source>
        <strain evidence="1 2">TMT2-48-2</strain>
    </source>
</reference>
<comment type="caution">
    <text evidence="1">The sequence shown here is derived from an EMBL/GenBank/DDBJ whole genome shotgun (WGS) entry which is preliminary data.</text>
</comment>
<organism evidence="1 2">
    <name type="scientific">Cryobacterium cheniae</name>
    <dbReference type="NCBI Taxonomy" id="1259262"/>
    <lineage>
        <taxon>Bacteria</taxon>
        <taxon>Bacillati</taxon>
        <taxon>Actinomycetota</taxon>
        <taxon>Actinomycetes</taxon>
        <taxon>Micrococcales</taxon>
        <taxon>Microbacteriaceae</taxon>
        <taxon>Cryobacterium</taxon>
    </lineage>
</organism>
<evidence type="ECO:0000313" key="2">
    <source>
        <dbReference type="Proteomes" id="UP000298433"/>
    </source>
</evidence>
<accession>A0A4R8XVS4</accession>
<keyword evidence="2" id="KW-1185">Reference proteome</keyword>
<gene>
    <name evidence="1" type="ORF">E3T23_03445</name>
</gene>
<name>A0A4R8XVS4_9MICO</name>
<proteinExistence type="predicted"/>
<protein>
    <submittedName>
        <fullName evidence="1">Glycosyltransferase family 1 protein</fullName>
    </submittedName>
</protein>